<keyword evidence="3" id="KW-1185">Reference proteome</keyword>
<evidence type="ECO:0000256" key="1">
    <source>
        <dbReference type="SAM" id="MobiDB-lite"/>
    </source>
</evidence>
<protein>
    <submittedName>
        <fullName evidence="2">Uncharacterized protein</fullName>
    </submittedName>
</protein>
<feature type="compositionally biased region" description="Acidic residues" evidence="1">
    <location>
        <begin position="35"/>
        <end position="87"/>
    </location>
</feature>
<dbReference type="AlphaFoldDB" id="A0A0D9NIV0"/>
<proteinExistence type="predicted"/>
<dbReference type="Proteomes" id="UP000054544">
    <property type="component" value="Unassembled WGS sequence"/>
</dbReference>
<dbReference type="EMBL" id="KE384776">
    <property type="protein sequence ID" value="KJK73821.1"/>
    <property type="molecule type" value="Genomic_DNA"/>
</dbReference>
<name>A0A0D9NIV0_METAN</name>
<reference evidence="3" key="1">
    <citation type="journal article" date="2014" name="BMC Genomics">
        <title>The genome sequence of the biocontrol fungus Metarhizium anisopliae and comparative genomics of Metarhizium species.</title>
        <authorList>
            <person name="Pattemore J.A."/>
            <person name="Hane J.K."/>
            <person name="Williams A.H."/>
            <person name="Wilson B.A."/>
            <person name="Stodart B.J."/>
            <person name="Ash G.J."/>
        </authorList>
    </citation>
    <scope>NUCLEOTIDE SEQUENCE [LARGE SCALE GENOMIC DNA]</scope>
    <source>
        <strain evidence="3">BRIP 53293</strain>
    </source>
</reference>
<dbReference type="OrthoDB" id="10407050at2759"/>
<evidence type="ECO:0000313" key="2">
    <source>
        <dbReference type="EMBL" id="KJK73821.1"/>
    </source>
</evidence>
<accession>A0A0D9NIV0</accession>
<dbReference type="STRING" id="1291518.A0A0D9NIV0"/>
<gene>
    <name evidence="2" type="ORF">H634G_10891</name>
</gene>
<organism evidence="2 3">
    <name type="scientific">Metarhizium anisopliae BRIP 53293</name>
    <dbReference type="NCBI Taxonomy" id="1291518"/>
    <lineage>
        <taxon>Eukaryota</taxon>
        <taxon>Fungi</taxon>
        <taxon>Dikarya</taxon>
        <taxon>Ascomycota</taxon>
        <taxon>Pezizomycotina</taxon>
        <taxon>Sordariomycetes</taxon>
        <taxon>Hypocreomycetidae</taxon>
        <taxon>Hypocreales</taxon>
        <taxon>Clavicipitaceae</taxon>
        <taxon>Metarhizium</taxon>
    </lineage>
</organism>
<feature type="region of interest" description="Disordered" evidence="1">
    <location>
        <begin position="1"/>
        <end position="109"/>
    </location>
</feature>
<feature type="compositionally biased region" description="Basic and acidic residues" evidence="1">
    <location>
        <begin position="88"/>
        <end position="109"/>
    </location>
</feature>
<evidence type="ECO:0000313" key="3">
    <source>
        <dbReference type="Proteomes" id="UP000054544"/>
    </source>
</evidence>
<sequence>MAFQNAQEPTEEPWGPNITEEEIDDEAARGGVDLDATEEVDDNATEEEVDDNATEEEVDDNATEEEVDDNATEEEFDDNATEEEVDDNATKEEVDDNATKEEIDDNANKKGGEVVRQYLRSPINPVVREHLWCIIDDNMKKKKKKEEEEMTCLNDLKLKDWLHQNANKFPIRSREDKLAFIRKELCLPSEKSADEIENRFYEAPALLRAVLLTVDWYATQMKQYEKSDAALELAYSVWSLRWKNMQNWFNTAAQ</sequence>